<dbReference type="EMBL" id="FQUU01000006">
    <property type="protein sequence ID" value="SHF10559.1"/>
    <property type="molecule type" value="Genomic_DNA"/>
</dbReference>
<evidence type="ECO:0000313" key="2">
    <source>
        <dbReference type="Proteomes" id="UP000184048"/>
    </source>
</evidence>
<proteinExistence type="predicted"/>
<sequence length="343" mass="38037">MRFIGLIILILFWIPCNSQSIRGRVAFNFLKLSADPMLTGAGGINTSYVTNEVGLTANNPSLLHPAVNAQLLVSFSSFLKGVKSYNATGAYYNRKTNTTFGGHINFIDYGSITQTDASGVSYGYFRPIDFVIQFEAARTYLENWSYGVSLKMINSIYNQYKASGIAFDVGVLYKDSLHNFSASLLAKNMGFQIENFGGENEDLPFDIQVGISKRLQNAPLGISLTAYHINKFNLTYKDTLFNMENGNLEKHPALNNILNHFVIAGHIYLSKNLEAVVGYNHLRRMELNTGLSGNGLNGFSTGLKITFQNLQVLYARSVYQRNVTLNQIGINLGMNSFFSSGNL</sequence>
<accession>A0A1M4YXM0</accession>
<keyword evidence="2" id="KW-1185">Reference proteome</keyword>
<protein>
    <recommendedName>
        <fullName evidence="3">Type IX secretion system protein PorQ</fullName>
    </recommendedName>
</protein>
<dbReference type="OrthoDB" id="9809953at2"/>
<evidence type="ECO:0000313" key="1">
    <source>
        <dbReference type="EMBL" id="SHF10559.1"/>
    </source>
</evidence>
<dbReference type="STRING" id="1121884.SAMN02745131_01804"/>
<organism evidence="1 2">
    <name type="scientific">Flavisolibacter ginsengisoli DSM 18119</name>
    <dbReference type="NCBI Taxonomy" id="1121884"/>
    <lineage>
        <taxon>Bacteria</taxon>
        <taxon>Pseudomonadati</taxon>
        <taxon>Bacteroidota</taxon>
        <taxon>Chitinophagia</taxon>
        <taxon>Chitinophagales</taxon>
        <taxon>Chitinophagaceae</taxon>
        <taxon>Flavisolibacter</taxon>
    </lineage>
</organism>
<evidence type="ECO:0008006" key="3">
    <source>
        <dbReference type="Google" id="ProtNLM"/>
    </source>
</evidence>
<reference evidence="1 2" key="1">
    <citation type="submission" date="2016-11" db="EMBL/GenBank/DDBJ databases">
        <authorList>
            <person name="Jaros S."/>
            <person name="Januszkiewicz K."/>
            <person name="Wedrychowicz H."/>
        </authorList>
    </citation>
    <scope>NUCLEOTIDE SEQUENCE [LARGE SCALE GENOMIC DNA]</scope>
    <source>
        <strain evidence="1 2">DSM 18119</strain>
    </source>
</reference>
<dbReference type="NCBIfam" id="NF033709">
    <property type="entry name" value="PorV_fam"/>
    <property type="match status" value="1"/>
</dbReference>
<gene>
    <name evidence="1" type="ORF">SAMN02745131_01804</name>
</gene>
<dbReference type="NCBIfam" id="NF033711">
    <property type="entry name" value="T9SS_PorQ"/>
    <property type="match status" value="1"/>
</dbReference>
<dbReference type="AlphaFoldDB" id="A0A1M4YXM0"/>
<dbReference type="RefSeq" id="WP_072835009.1">
    <property type="nucleotide sequence ID" value="NZ_FQUU01000006.1"/>
</dbReference>
<name>A0A1M4YXM0_9BACT</name>
<dbReference type="Proteomes" id="UP000184048">
    <property type="component" value="Unassembled WGS sequence"/>
</dbReference>